<evidence type="ECO:0000313" key="2">
    <source>
        <dbReference type="EMBL" id="CAA9389640.1"/>
    </source>
</evidence>
<dbReference type="Pfam" id="PF11716">
    <property type="entry name" value="MDMPI_N"/>
    <property type="match status" value="1"/>
</dbReference>
<dbReference type="Gene3D" id="1.20.120.450">
    <property type="entry name" value="dinb family like domain"/>
    <property type="match status" value="1"/>
</dbReference>
<dbReference type="InterPro" id="IPR024344">
    <property type="entry name" value="MDMPI_metal-binding"/>
</dbReference>
<sequence length="254" mass="27605">MTIAIDQITPITHMSDASEVATGAYDDLIELLETLRADDWQAQTECPAWNVSDMVGHVIGASKAAASKRELLRQNLYGFRHAREYDGNPLDAYNARQVAEHASLTPAERVAALKVLAAGAVRGRMRTPAFLRAVSASVKSNGSIVEGMPNKGNFGHLMDVVYTRDVFMHRIDISRAVGRELSPGENDRRIVEDAVGEWARRHQQPVEVVLTGPAGGKFVQGSGGPRIEMDALELCRVLSGRAPGEGLLGTKIFF</sequence>
<organism evidence="2">
    <name type="scientific">uncultured Propionibacteriaceae bacterium</name>
    <dbReference type="NCBI Taxonomy" id="257457"/>
    <lineage>
        <taxon>Bacteria</taxon>
        <taxon>Bacillati</taxon>
        <taxon>Actinomycetota</taxon>
        <taxon>Actinomycetes</taxon>
        <taxon>Propionibacteriales</taxon>
        <taxon>Propionibacteriaceae</taxon>
        <taxon>environmental samples</taxon>
    </lineage>
</organism>
<protein>
    <recommendedName>
        <fullName evidence="1">Mycothiol-dependent maleylpyruvate isomerase metal-binding domain-containing protein</fullName>
    </recommendedName>
</protein>
<dbReference type="EMBL" id="CADCUO010000084">
    <property type="protein sequence ID" value="CAA9389640.1"/>
    <property type="molecule type" value="Genomic_DNA"/>
</dbReference>
<dbReference type="InterPro" id="IPR034660">
    <property type="entry name" value="DinB/YfiT-like"/>
</dbReference>
<dbReference type="AlphaFoldDB" id="A0A6J4NJ49"/>
<feature type="domain" description="Mycothiol-dependent maleylpyruvate isomerase metal-binding" evidence="1">
    <location>
        <begin position="25"/>
        <end position="173"/>
    </location>
</feature>
<accession>A0A6J4NJ49</accession>
<gene>
    <name evidence="2" type="ORF">AVDCRST_MAG75-1491</name>
</gene>
<reference evidence="2" key="1">
    <citation type="submission" date="2020-02" db="EMBL/GenBank/DDBJ databases">
        <authorList>
            <person name="Meier V. D."/>
        </authorList>
    </citation>
    <scope>NUCLEOTIDE SEQUENCE</scope>
    <source>
        <strain evidence="2">AVDCRST_MAG75</strain>
    </source>
</reference>
<dbReference type="GO" id="GO:0046872">
    <property type="term" value="F:metal ion binding"/>
    <property type="evidence" value="ECO:0007669"/>
    <property type="project" value="InterPro"/>
</dbReference>
<proteinExistence type="predicted"/>
<dbReference type="SUPFAM" id="SSF109854">
    <property type="entry name" value="DinB/YfiT-like putative metalloenzymes"/>
    <property type="match status" value="1"/>
</dbReference>
<name>A0A6J4NJ49_9ACTN</name>
<dbReference type="NCBIfam" id="TIGR03083">
    <property type="entry name" value="maleylpyruvate isomerase family mycothiol-dependent enzyme"/>
    <property type="match status" value="1"/>
</dbReference>
<evidence type="ECO:0000259" key="1">
    <source>
        <dbReference type="Pfam" id="PF11716"/>
    </source>
</evidence>
<dbReference type="InterPro" id="IPR017517">
    <property type="entry name" value="Maleyloyr_isom"/>
</dbReference>